<dbReference type="PANTHER" id="PTHR12815">
    <property type="entry name" value="SORTING AND ASSEMBLY MACHINERY SAMM50 PROTEIN FAMILY MEMBER"/>
    <property type="match status" value="1"/>
</dbReference>
<keyword evidence="3" id="KW-0472">Membrane</keyword>
<evidence type="ECO:0000313" key="6">
    <source>
        <dbReference type="Proteomes" id="UP000186143"/>
    </source>
</evidence>
<name>A0A1Q9ALK8_9HYPH</name>
<keyword evidence="2" id="KW-1134">Transmembrane beta strand</keyword>
<dbReference type="PROSITE" id="PS51779">
    <property type="entry name" value="POTRA"/>
    <property type="match status" value="1"/>
</dbReference>
<dbReference type="GO" id="GO:0019867">
    <property type="term" value="C:outer membrane"/>
    <property type="evidence" value="ECO:0007669"/>
    <property type="project" value="InterPro"/>
</dbReference>
<dbReference type="EMBL" id="MKIO01000024">
    <property type="protein sequence ID" value="OLP56201.1"/>
    <property type="molecule type" value="Genomic_DNA"/>
</dbReference>
<protein>
    <recommendedName>
        <fullName evidence="4">POTRA domain-containing protein</fullName>
    </recommendedName>
</protein>
<dbReference type="PANTHER" id="PTHR12815:SF42">
    <property type="entry name" value="BACTERIAL SURFACE ANTIGEN (D15) DOMAIN-CONTAINING PROTEIN"/>
    <property type="match status" value="1"/>
</dbReference>
<dbReference type="InterPro" id="IPR039910">
    <property type="entry name" value="D15-like"/>
</dbReference>
<evidence type="ECO:0000313" key="5">
    <source>
        <dbReference type="EMBL" id="OLP56201.1"/>
    </source>
</evidence>
<proteinExistence type="predicted"/>
<dbReference type="Gene3D" id="3.10.20.310">
    <property type="entry name" value="membrane protein fhac"/>
    <property type="match status" value="1"/>
</dbReference>
<evidence type="ECO:0000256" key="1">
    <source>
        <dbReference type="ARBA" id="ARBA00004370"/>
    </source>
</evidence>
<dbReference type="InterPro" id="IPR000184">
    <property type="entry name" value="Bac_surfAg_D15"/>
</dbReference>
<dbReference type="InterPro" id="IPR010827">
    <property type="entry name" value="BamA/TamA_POTRA"/>
</dbReference>
<reference evidence="5 6" key="1">
    <citation type="submission" date="2016-09" db="EMBL/GenBank/DDBJ databases">
        <title>Rhizobium sp. nov., a novel species isolated from the rice rhizosphere.</title>
        <authorList>
            <person name="Zhao J."/>
            <person name="Zhang X."/>
        </authorList>
    </citation>
    <scope>NUCLEOTIDE SEQUENCE [LARGE SCALE GENOMIC DNA]</scope>
    <source>
        <strain evidence="5 6">MH17</strain>
    </source>
</reference>
<gene>
    <name evidence="5" type="ORF">BJF92_20645</name>
</gene>
<evidence type="ECO:0000256" key="3">
    <source>
        <dbReference type="ARBA" id="ARBA00023136"/>
    </source>
</evidence>
<comment type="subcellular location">
    <subcellularLocation>
        <location evidence="1">Membrane</location>
    </subcellularLocation>
</comment>
<evidence type="ECO:0000259" key="4">
    <source>
        <dbReference type="PROSITE" id="PS51779"/>
    </source>
</evidence>
<feature type="domain" description="POTRA" evidence="4">
    <location>
        <begin position="227"/>
        <end position="301"/>
    </location>
</feature>
<sequence length="628" mass="66440">MGLCLAAAGLALAGPLSVGEAHAFKLFGINFFGKSDEEQAAAEISDPVPYAVTIDAPGADEDLTEALQNASQLYQEREQPASGDLGLVIRARDDRERLLAALYEQARYGGVVDMTIDGQSIDSLPPIPDFPRGQPIPVVVHVTPGPVFSVGKVHLTGDIAGSDPAAYDLAPGRRADSTVILKAGRQAVDDLKQTAHPFAKMTERQAVADHSNDTVDVTLGAESGPQATFGAVGVTGTKRMNPEFVARYSRLDTRKPYSPEELRKAQERLRALGVFSSISVKEGTALDSLGGLPLTIEVSEGKQRYFGVGANYSSADGFGAQAYWGHRNLFGEAESLRIEGEVSRLGIKDVTDFDYSAGITYVEPGAFGPPTSFTASLKAAALDPEGYTAKTVTGLGMASYELNDTDTVSAGVEVAWATIEDAFGNRDYLTPSLPIEFIRDARDDKLNPKSGYRASLAIKPSYEIYGQTPFVSTEGSITGYRGFGTKESTVLAARLAAGIVGGGDDTLDDIPATRRFFLGGGGTVRGYAYQEISPVNAKGDELGGRSYVNINLEARIGVTETISVVPFIDAATVSAKAVPDFNDIRAGAGIGVRYNTGFGPIRVDVALPLNPYPGGTRYGIYAGIGQTF</sequence>
<dbReference type="Pfam" id="PF07244">
    <property type="entry name" value="POTRA"/>
    <property type="match status" value="1"/>
</dbReference>
<dbReference type="Pfam" id="PF01103">
    <property type="entry name" value="Omp85"/>
    <property type="match status" value="1"/>
</dbReference>
<dbReference type="AlphaFoldDB" id="A0A1Q9ALK8"/>
<accession>A0A1Q9ALK8</accession>
<organism evidence="5 6">
    <name type="scientific">Xaviernesmea rhizosphaerae</name>
    <dbReference type="NCBI Taxonomy" id="1672749"/>
    <lineage>
        <taxon>Bacteria</taxon>
        <taxon>Pseudomonadati</taxon>
        <taxon>Pseudomonadota</taxon>
        <taxon>Alphaproteobacteria</taxon>
        <taxon>Hyphomicrobiales</taxon>
        <taxon>Rhizobiaceae</taxon>
        <taxon>Rhizobium/Agrobacterium group</taxon>
        <taxon>Xaviernesmea</taxon>
    </lineage>
</organism>
<keyword evidence="2" id="KW-0812">Transmembrane</keyword>
<dbReference type="STRING" id="1672749.BJF92_20645"/>
<dbReference type="InterPro" id="IPR034746">
    <property type="entry name" value="POTRA"/>
</dbReference>
<dbReference type="Gene3D" id="2.40.160.50">
    <property type="entry name" value="membrane protein fhac: a member of the omp85/tpsb transporter family"/>
    <property type="match status" value="1"/>
</dbReference>
<comment type="caution">
    <text evidence="5">The sequence shown here is derived from an EMBL/GenBank/DDBJ whole genome shotgun (WGS) entry which is preliminary data.</text>
</comment>
<evidence type="ECO:0000256" key="2">
    <source>
        <dbReference type="ARBA" id="ARBA00022452"/>
    </source>
</evidence>
<dbReference type="Proteomes" id="UP000186143">
    <property type="component" value="Unassembled WGS sequence"/>
</dbReference>